<keyword evidence="2" id="KW-1185">Reference proteome</keyword>
<evidence type="ECO:0000313" key="2">
    <source>
        <dbReference type="Proteomes" id="UP000790377"/>
    </source>
</evidence>
<organism evidence="1 2">
    <name type="scientific">Hygrophoropsis aurantiaca</name>
    <dbReference type="NCBI Taxonomy" id="72124"/>
    <lineage>
        <taxon>Eukaryota</taxon>
        <taxon>Fungi</taxon>
        <taxon>Dikarya</taxon>
        <taxon>Basidiomycota</taxon>
        <taxon>Agaricomycotina</taxon>
        <taxon>Agaricomycetes</taxon>
        <taxon>Agaricomycetidae</taxon>
        <taxon>Boletales</taxon>
        <taxon>Coniophorineae</taxon>
        <taxon>Hygrophoropsidaceae</taxon>
        <taxon>Hygrophoropsis</taxon>
    </lineage>
</organism>
<sequence length="500" mass="56265">MKTSVVRPHLLRARHQLLLETRSRNRFLSTSRPIGLSQPQAKAFNSSLALDSASNLAESSILNRSEVTNVLTAAQKGALSPIQQYQKLVQTGTLRSDEHQTRIIQKLQRFHDQLMTYSPPLVPDPKTQGSIISRFFSRESQEPVIPLEQVPKGLYLYGDVGTGKTMLMDLFYQTLPTSITRKRRVHFHAFMIDVHKRVHAAKAAMGYKGGDPILPVARDLANEAYVLCFDEFQVTDIADAMILRRLLESLMSHGVVCVITSNRHPDDLYKNGIQRSSFVPAIELLKTRFEVTDLDSGTDYRRIPRALSHVYYHPLTQENRSEIDKIFDSITSDDRSDPVVPNRPLMTWGRTLRVPESTSKVAKFTFSELCGNPLSAADYLEVTKQFPTVFVLDVPKMGMDSKDMARRFITFIDACYESKTKLFVTSEVPIYQVFSDESAQGKGSMSDHMRSVMDDLGLPSDIVGSSSMFTGEEEVFAFARACSRLVQMGSKEWAESAGQM</sequence>
<dbReference type="Proteomes" id="UP000790377">
    <property type="component" value="Unassembled WGS sequence"/>
</dbReference>
<reference evidence="1" key="1">
    <citation type="journal article" date="2021" name="New Phytol.">
        <title>Evolutionary innovations through gain and loss of genes in the ectomycorrhizal Boletales.</title>
        <authorList>
            <person name="Wu G."/>
            <person name="Miyauchi S."/>
            <person name="Morin E."/>
            <person name="Kuo A."/>
            <person name="Drula E."/>
            <person name="Varga T."/>
            <person name="Kohler A."/>
            <person name="Feng B."/>
            <person name="Cao Y."/>
            <person name="Lipzen A."/>
            <person name="Daum C."/>
            <person name="Hundley H."/>
            <person name="Pangilinan J."/>
            <person name="Johnson J."/>
            <person name="Barry K."/>
            <person name="LaButti K."/>
            <person name="Ng V."/>
            <person name="Ahrendt S."/>
            <person name="Min B."/>
            <person name="Choi I.G."/>
            <person name="Park H."/>
            <person name="Plett J.M."/>
            <person name="Magnuson J."/>
            <person name="Spatafora J.W."/>
            <person name="Nagy L.G."/>
            <person name="Henrissat B."/>
            <person name="Grigoriev I.V."/>
            <person name="Yang Z.L."/>
            <person name="Xu J."/>
            <person name="Martin F.M."/>
        </authorList>
    </citation>
    <scope>NUCLEOTIDE SEQUENCE</scope>
    <source>
        <strain evidence="1">ATCC 28755</strain>
    </source>
</reference>
<accession>A0ACB8ASX2</accession>
<protein>
    <submittedName>
        <fullName evidence="1">AFG1-like ATPase-domain-containing protein</fullName>
    </submittedName>
</protein>
<proteinExistence type="predicted"/>
<dbReference type="EMBL" id="MU267592">
    <property type="protein sequence ID" value="KAH7916254.1"/>
    <property type="molecule type" value="Genomic_DNA"/>
</dbReference>
<comment type="caution">
    <text evidence="1">The sequence shown here is derived from an EMBL/GenBank/DDBJ whole genome shotgun (WGS) entry which is preliminary data.</text>
</comment>
<gene>
    <name evidence="1" type="ORF">BJ138DRAFT_996118</name>
</gene>
<name>A0ACB8ASX2_9AGAM</name>
<evidence type="ECO:0000313" key="1">
    <source>
        <dbReference type="EMBL" id="KAH7916254.1"/>
    </source>
</evidence>